<reference evidence="2 3" key="1">
    <citation type="journal article" date="2018" name="Sci. Rep.">
        <title>Genomic signatures of local adaptation to the degree of environmental predictability in rotifers.</title>
        <authorList>
            <person name="Franch-Gras L."/>
            <person name="Hahn C."/>
            <person name="Garcia-Roger E.M."/>
            <person name="Carmona M.J."/>
            <person name="Serra M."/>
            <person name="Gomez A."/>
        </authorList>
    </citation>
    <scope>NUCLEOTIDE SEQUENCE [LARGE SCALE GENOMIC DNA]</scope>
    <source>
        <strain evidence="2">HYR1</strain>
    </source>
</reference>
<name>A0A3M7QY97_BRAPC</name>
<organism evidence="2 3">
    <name type="scientific">Brachionus plicatilis</name>
    <name type="common">Marine rotifer</name>
    <name type="synonym">Brachionus muelleri</name>
    <dbReference type="NCBI Taxonomy" id="10195"/>
    <lineage>
        <taxon>Eukaryota</taxon>
        <taxon>Metazoa</taxon>
        <taxon>Spiralia</taxon>
        <taxon>Gnathifera</taxon>
        <taxon>Rotifera</taxon>
        <taxon>Eurotatoria</taxon>
        <taxon>Monogononta</taxon>
        <taxon>Pseudotrocha</taxon>
        <taxon>Ploima</taxon>
        <taxon>Brachionidae</taxon>
        <taxon>Brachionus</taxon>
    </lineage>
</organism>
<dbReference type="EMBL" id="REGN01004728">
    <property type="protein sequence ID" value="RNA16332.1"/>
    <property type="molecule type" value="Genomic_DNA"/>
</dbReference>
<comment type="caution">
    <text evidence="2">The sequence shown here is derived from an EMBL/GenBank/DDBJ whole genome shotgun (WGS) entry which is preliminary data.</text>
</comment>
<proteinExistence type="predicted"/>
<evidence type="ECO:0000256" key="1">
    <source>
        <dbReference type="SAM" id="Phobius"/>
    </source>
</evidence>
<sequence length="214" mass="25050">MVKVTEHELARMYSSSGLSYPSHLTLWLPNLTRLPKSALHSHLTFASGYPLFMHLTKLGDFILSPGPVFARAVKKIGQKVLILPRNLPKRMYSCKKIIDKISLILRQYTTFCYLKTSLITPGRFSSEFFSTKFKSSIFILFICNELWLLENKDTSQKWFLFILTFFTNFYVKVAFFAFSFYQFLQIHLSNWHCKQLKSFRNSICSDLADLFFSK</sequence>
<gene>
    <name evidence="2" type="ORF">BpHYR1_005098</name>
</gene>
<accession>A0A3M7QY97</accession>
<keyword evidence="1" id="KW-1133">Transmembrane helix</keyword>
<protein>
    <submittedName>
        <fullName evidence="2">Uncharacterized protein</fullName>
    </submittedName>
</protein>
<keyword evidence="3" id="KW-1185">Reference proteome</keyword>
<dbReference type="AlphaFoldDB" id="A0A3M7QY97"/>
<dbReference type="Proteomes" id="UP000276133">
    <property type="component" value="Unassembled WGS sequence"/>
</dbReference>
<evidence type="ECO:0000313" key="2">
    <source>
        <dbReference type="EMBL" id="RNA16332.1"/>
    </source>
</evidence>
<keyword evidence="1" id="KW-0472">Membrane</keyword>
<keyword evidence="1" id="KW-0812">Transmembrane</keyword>
<evidence type="ECO:0000313" key="3">
    <source>
        <dbReference type="Proteomes" id="UP000276133"/>
    </source>
</evidence>
<feature type="transmembrane region" description="Helical" evidence="1">
    <location>
        <begin position="158"/>
        <end position="181"/>
    </location>
</feature>